<feature type="non-terminal residue" evidence="1">
    <location>
        <position position="1"/>
    </location>
</feature>
<feature type="non-terminal residue" evidence="1">
    <location>
        <position position="110"/>
    </location>
</feature>
<accession>W8C130</accession>
<evidence type="ECO:0000313" key="1">
    <source>
        <dbReference type="EMBL" id="JAC02799.1"/>
    </source>
</evidence>
<organism evidence="1">
    <name type="scientific">Ceratitis capitata</name>
    <name type="common">Mediterranean fruit fly</name>
    <name type="synonym">Tephritis capitata</name>
    <dbReference type="NCBI Taxonomy" id="7213"/>
    <lineage>
        <taxon>Eukaryota</taxon>
        <taxon>Metazoa</taxon>
        <taxon>Ecdysozoa</taxon>
        <taxon>Arthropoda</taxon>
        <taxon>Hexapoda</taxon>
        <taxon>Insecta</taxon>
        <taxon>Pterygota</taxon>
        <taxon>Neoptera</taxon>
        <taxon>Endopterygota</taxon>
        <taxon>Diptera</taxon>
        <taxon>Brachycera</taxon>
        <taxon>Muscomorpha</taxon>
        <taxon>Tephritoidea</taxon>
        <taxon>Tephritidae</taxon>
        <taxon>Ceratitis</taxon>
        <taxon>Ceratitis</taxon>
    </lineage>
</organism>
<dbReference type="EMBL" id="GAMC01003757">
    <property type="protein sequence ID" value="JAC02799.1"/>
    <property type="molecule type" value="mRNA"/>
</dbReference>
<dbReference type="OrthoDB" id="7871425at2759"/>
<reference evidence="1" key="2">
    <citation type="journal article" date="2014" name="BMC Genomics">
        <title>A genomic perspective to assessing quality of mass-reared SIT flies used in Mediterranean fruit fly (Ceratitis capitata) eradication in California.</title>
        <authorList>
            <person name="Calla B."/>
            <person name="Hall B."/>
            <person name="Hou S."/>
            <person name="Geib S.M."/>
        </authorList>
    </citation>
    <scope>NUCLEOTIDE SEQUENCE</scope>
</reference>
<name>W8C130_CERCA</name>
<protein>
    <submittedName>
        <fullName evidence="1">Uncharacterized protein</fullName>
    </submittedName>
</protein>
<sequence>SLAFVSFKPSAVAARARRAQQLQQEFVSSVATPAVTASRYLCQHCRFNNQPITWWVSCPRLSNLGSTLSLQQSAGEQQQTNIQTQQTQAAQLIRGVVASNYDYREQQQKQ</sequence>
<reference evidence="1" key="1">
    <citation type="submission" date="2013-07" db="EMBL/GenBank/DDBJ databases">
        <authorList>
            <person name="Geib S."/>
        </authorList>
    </citation>
    <scope>NUCLEOTIDE SEQUENCE</scope>
</reference>
<dbReference type="AlphaFoldDB" id="W8C130"/>
<proteinExistence type="evidence at transcript level"/>